<comment type="caution">
    <text evidence="2">The sequence shown here is derived from an EMBL/GenBank/DDBJ whole genome shotgun (WGS) entry which is preliminary data.</text>
</comment>
<feature type="region of interest" description="Disordered" evidence="1">
    <location>
        <begin position="1"/>
        <end position="39"/>
    </location>
</feature>
<name>X1BL26_9ZZZZ</name>
<dbReference type="EMBL" id="BART01009859">
    <property type="protein sequence ID" value="GAG81892.1"/>
    <property type="molecule type" value="Genomic_DNA"/>
</dbReference>
<gene>
    <name evidence="2" type="ORF">S01H4_21700</name>
</gene>
<evidence type="ECO:0000313" key="2">
    <source>
        <dbReference type="EMBL" id="GAG81892.1"/>
    </source>
</evidence>
<reference evidence="2" key="1">
    <citation type="journal article" date="2014" name="Front. Microbiol.">
        <title>High frequency of phylogenetically diverse reductive dehalogenase-homologous genes in deep subseafloor sedimentary metagenomes.</title>
        <authorList>
            <person name="Kawai M."/>
            <person name="Futagami T."/>
            <person name="Toyoda A."/>
            <person name="Takaki Y."/>
            <person name="Nishi S."/>
            <person name="Hori S."/>
            <person name="Arai W."/>
            <person name="Tsubouchi T."/>
            <person name="Morono Y."/>
            <person name="Uchiyama I."/>
            <person name="Ito T."/>
            <person name="Fujiyama A."/>
            <person name="Inagaki F."/>
            <person name="Takami H."/>
        </authorList>
    </citation>
    <scope>NUCLEOTIDE SEQUENCE</scope>
    <source>
        <strain evidence="2">Expedition CK06-06</strain>
    </source>
</reference>
<organism evidence="2">
    <name type="scientific">marine sediment metagenome</name>
    <dbReference type="NCBI Taxonomy" id="412755"/>
    <lineage>
        <taxon>unclassified sequences</taxon>
        <taxon>metagenomes</taxon>
        <taxon>ecological metagenomes</taxon>
    </lineage>
</organism>
<dbReference type="AlphaFoldDB" id="X1BL26"/>
<accession>X1BL26</accession>
<sequence length="39" mass="3950">MIDKADVGAAADAMEKAGKAEAESDPQAFEDGLENAGIL</sequence>
<feature type="compositionally biased region" description="Basic and acidic residues" evidence="1">
    <location>
        <begin position="13"/>
        <end position="22"/>
    </location>
</feature>
<evidence type="ECO:0000256" key="1">
    <source>
        <dbReference type="SAM" id="MobiDB-lite"/>
    </source>
</evidence>
<protein>
    <submittedName>
        <fullName evidence="2">Uncharacterized protein</fullName>
    </submittedName>
</protein>
<proteinExistence type="predicted"/>